<dbReference type="RefSeq" id="WP_076608834.1">
    <property type="nucleotide sequence ID" value="NZ_FTNR01000005.1"/>
</dbReference>
<evidence type="ECO:0000313" key="3">
    <source>
        <dbReference type="Proteomes" id="UP000185936"/>
    </source>
</evidence>
<accession>A0A1N7EXK4</accession>
<name>A0A1N7EXK4_9EURY</name>
<organism evidence="2 3">
    <name type="scientific">Natronorubrum thiooxidans</name>
    <dbReference type="NCBI Taxonomy" id="308853"/>
    <lineage>
        <taxon>Archaea</taxon>
        <taxon>Methanobacteriati</taxon>
        <taxon>Methanobacteriota</taxon>
        <taxon>Stenosarchaea group</taxon>
        <taxon>Halobacteria</taxon>
        <taxon>Halobacteriales</taxon>
        <taxon>Natrialbaceae</taxon>
        <taxon>Natronorubrum</taxon>
    </lineage>
</organism>
<dbReference type="EMBL" id="FTNR01000005">
    <property type="protein sequence ID" value="SIR92685.1"/>
    <property type="molecule type" value="Genomic_DNA"/>
</dbReference>
<feature type="transmembrane region" description="Helical" evidence="1">
    <location>
        <begin position="6"/>
        <end position="25"/>
    </location>
</feature>
<gene>
    <name evidence="2" type="ORF">SAMN05421752_105143</name>
</gene>
<evidence type="ECO:0000313" key="2">
    <source>
        <dbReference type="EMBL" id="SIR92685.1"/>
    </source>
</evidence>
<keyword evidence="1" id="KW-1133">Transmembrane helix</keyword>
<protein>
    <submittedName>
        <fullName evidence="2">Uncharacterized protein</fullName>
    </submittedName>
</protein>
<feature type="transmembrane region" description="Helical" evidence="1">
    <location>
        <begin position="32"/>
        <end position="53"/>
    </location>
</feature>
<dbReference type="Pfam" id="PF24282">
    <property type="entry name" value="DUF7470"/>
    <property type="match status" value="1"/>
</dbReference>
<reference evidence="3" key="1">
    <citation type="submission" date="2017-01" db="EMBL/GenBank/DDBJ databases">
        <authorList>
            <person name="Varghese N."/>
            <person name="Submissions S."/>
        </authorList>
    </citation>
    <scope>NUCLEOTIDE SEQUENCE [LARGE SCALE GENOMIC DNA]</scope>
    <source>
        <strain evidence="3">type strain: HArc-</strain>
    </source>
</reference>
<dbReference type="AlphaFoldDB" id="A0A1N7EXK4"/>
<evidence type="ECO:0000256" key="1">
    <source>
        <dbReference type="SAM" id="Phobius"/>
    </source>
</evidence>
<keyword evidence="1" id="KW-0472">Membrane</keyword>
<dbReference type="InterPro" id="IPR055893">
    <property type="entry name" value="DUF7470"/>
</dbReference>
<keyword evidence="1" id="KW-0812">Transmembrane</keyword>
<dbReference type="Proteomes" id="UP000185936">
    <property type="component" value="Unassembled WGS sequence"/>
</dbReference>
<proteinExistence type="predicted"/>
<keyword evidence="3" id="KW-1185">Reference proteome</keyword>
<sequence>MLKNLGPQGIAGLLIVLAGVALIAYQNLLIAAGMALVLAGLGILVKALISGMLQSFGMF</sequence>